<keyword evidence="1" id="KW-0732">Signal</keyword>
<feature type="chain" id="PRO_5043518567" description="Secreted protein" evidence="1">
    <location>
        <begin position="18"/>
        <end position="96"/>
    </location>
</feature>
<gene>
    <name evidence="2" type="ORF">NDU88_009207</name>
</gene>
<evidence type="ECO:0000313" key="3">
    <source>
        <dbReference type="Proteomes" id="UP001066276"/>
    </source>
</evidence>
<accession>A0AAV7PUD5</accession>
<feature type="signal peptide" evidence="1">
    <location>
        <begin position="1"/>
        <end position="17"/>
    </location>
</feature>
<dbReference type="EMBL" id="JANPWB010000011">
    <property type="protein sequence ID" value="KAJ1130862.1"/>
    <property type="molecule type" value="Genomic_DNA"/>
</dbReference>
<proteinExistence type="predicted"/>
<dbReference type="AlphaFoldDB" id="A0AAV7PUD5"/>
<keyword evidence="3" id="KW-1185">Reference proteome</keyword>
<name>A0AAV7PUD5_PLEWA</name>
<reference evidence="2" key="1">
    <citation type="journal article" date="2022" name="bioRxiv">
        <title>Sequencing and chromosome-scale assembly of the giantPleurodeles waltlgenome.</title>
        <authorList>
            <person name="Brown T."/>
            <person name="Elewa A."/>
            <person name="Iarovenko S."/>
            <person name="Subramanian E."/>
            <person name="Araus A.J."/>
            <person name="Petzold A."/>
            <person name="Susuki M."/>
            <person name="Suzuki K.-i.T."/>
            <person name="Hayashi T."/>
            <person name="Toyoda A."/>
            <person name="Oliveira C."/>
            <person name="Osipova E."/>
            <person name="Leigh N.D."/>
            <person name="Simon A."/>
            <person name="Yun M.H."/>
        </authorList>
    </citation>
    <scope>NUCLEOTIDE SEQUENCE</scope>
    <source>
        <strain evidence="2">20211129_DDA</strain>
        <tissue evidence="2">Liver</tissue>
    </source>
</reference>
<dbReference type="Proteomes" id="UP001066276">
    <property type="component" value="Chromosome 7"/>
</dbReference>
<evidence type="ECO:0000313" key="2">
    <source>
        <dbReference type="EMBL" id="KAJ1130862.1"/>
    </source>
</evidence>
<comment type="caution">
    <text evidence="2">The sequence shown here is derived from an EMBL/GenBank/DDBJ whole genome shotgun (WGS) entry which is preliminary data.</text>
</comment>
<evidence type="ECO:0000256" key="1">
    <source>
        <dbReference type="SAM" id="SignalP"/>
    </source>
</evidence>
<protein>
    <recommendedName>
        <fullName evidence="4">Secreted protein</fullName>
    </recommendedName>
</protein>
<organism evidence="2 3">
    <name type="scientific">Pleurodeles waltl</name>
    <name type="common">Iberian ribbed newt</name>
    <dbReference type="NCBI Taxonomy" id="8319"/>
    <lineage>
        <taxon>Eukaryota</taxon>
        <taxon>Metazoa</taxon>
        <taxon>Chordata</taxon>
        <taxon>Craniata</taxon>
        <taxon>Vertebrata</taxon>
        <taxon>Euteleostomi</taxon>
        <taxon>Amphibia</taxon>
        <taxon>Batrachia</taxon>
        <taxon>Caudata</taxon>
        <taxon>Salamandroidea</taxon>
        <taxon>Salamandridae</taxon>
        <taxon>Pleurodelinae</taxon>
        <taxon>Pleurodeles</taxon>
    </lineage>
</organism>
<sequence length="96" mass="10601">MGRLTLAFSMGLHPSACHCTLMLCGPPALACSANSAFQHLLHRTHMRRAWFVPWHVPGQRLDQERAQLHPSVSGRGWTGPSLLVPQSARSLSTDVY</sequence>
<evidence type="ECO:0008006" key="4">
    <source>
        <dbReference type="Google" id="ProtNLM"/>
    </source>
</evidence>